<dbReference type="SUPFAM" id="SSF69572">
    <property type="entry name" value="Activating enzymes of the ubiquitin-like proteins"/>
    <property type="match status" value="1"/>
</dbReference>
<dbReference type="PANTHER" id="PTHR43267">
    <property type="entry name" value="TRNA THREONYLCARBAMOYLADENOSINE DEHYDRATASE"/>
    <property type="match status" value="1"/>
</dbReference>
<comment type="caution">
    <text evidence="2">The sequence shown here is derived from an EMBL/GenBank/DDBJ whole genome shotgun (WGS) entry which is preliminary data.</text>
</comment>
<dbReference type="GO" id="GO:0061503">
    <property type="term" value="F:tRNA threonylcarbamoyladenosine dehydratase"/>
    <property type="evidence" value="ECO:0007669"/>
    <property type="project" value="TreeGrafter"/>
</dbReference>
<dbReference type="RefSeq" id="WP_243833810.1">
    <property type="nucleotide sequence ID" value="NZ_SORI01000002.1"/>
</dbReference>
<keyword evidence="2" id="KW-0548">Nucleotidyltransferase</keyword>
<gene>
    <name evidence="2" type="ORF">C8D99_10226</name>
</gene>
<proteinExistence type="predicted"/>
<keyword evidence="2" id="KW-0808">Transferase</keyword>
<evidence type="ECO:0000259" key="1">
    <source>
        <dbReference type="Pfam" id="PF00899"/>
    </source>
</evidence>
<dbReference type="EMBL" id="SORI01000002">
    <property type="protein sequence ID" value="TDY63045.1"/>
    <property type="molecule type" value="Genomic_DNA"/>
</dbReference>
<dbReference type="InterPro" id="IPR000594">
    <property type="entry name" value="ThiF_NAD_FAD-bd"/>
</dbReference>
<dbReference type="GO" id="GO:0061504">
    <property type="term" value="P:cyclic threonylcarbamoyladenosine biosynthetic process"/>
    <property type="evidence" value="ECO:0007669"/>
    <property type="project" value="TreeGrafter"/>
</dbReference>
<dbReference type="GO" id="GO:0016779">
    <property type="term" value="F:nucleotidyltransferase activity"/>
    <property type="evidence" value="ECO:0007669"/>
    <property type="project" value="UniProtKB-KW"/>
</dbReference>
<dbReference type="Pfam" id="PF00899">
    <property type="entry name" value="ThiF"/>
    <property type="match status" value="1"/>
</dbReference>
<evidence type="ECO:0000313" key="2">
    <source>
        <dbReference type="EMBL" id="TDY63045.1"/>
    </source>
</evidence>
<dbReference type="Proteomes" id="UP000295066">
    <property type="component" value="Unassembled WGS sequence"/>
</dbReference>
<feature type="domain" description="THIF-type NAD/FAD binding fold" evidence="1">
    <location>
        <begin position="55"/>
        <end position="274"/>
    </location>
</feature>
<dbReference type="InterPro" id="IPR045886">
    <property type="entry name" value="ThiF/MoeB/HesA"/>
</dbReference>
<keyword evidence="3" id="KW-1185">Reference proteome</keyword>
<dbReference type="CDD" id="cd00757">
    <property type="entry name" value="ThiF_MoeB_HesA_family"/>
    <property type="match status" value="1"/>
</dbReference>
<dbReference type="InterPro" id="IPR035985">
    <property type="entry name" value="Ubiquitin-activating_enz"/>
</dbReference>
<protein>
    <submittedName>
        <fullName evidence="2">Molybdopterin/thiamine biosynthesis adenylyltransferase</fullName>
    </submittedName>
</protein>
<organism evidence="2 3">
    <name type="scientific">Aminivibrio pyruvatiphilus</name>
    <dbReference type="NCBI Taxonomy" id="1005740"/>
    <lineage>
        <taxon>Bacteria</taxon>
        <taxon>Thermotogati</taxon>
        <taxon>Synergistota</taxon>
        <taxon>Synergistia</taxon>
        <taxon>Synergistales</taxon>
        <taxon>Aminobacteriaceae</taxon>
        <taxon>Aminivibrio</taxon>
    </lineage>
</organism>
<accession>A0A4R8MGJ8</accession>
<reference evidence="2 3" key="1">
    <citation type="submission" date="2019-03" db="EMBL/GenBank/DDBJ databases">
        <title>Genomic Encyclopedia of Type Strains, Phase IV (KMG-IV): sequencing the most valuable type-strain genomes for metagenomic binning, comparative biology and taxonomic classification.</title>
        <authorList>
            <person name="Goeker M."/>
        </authorList>
    </citation>
    <scope>NUCLEOTIDE SEQUENCE [LARGE SCALE GENOMIC DNA]</scope>
    <source>
        <strain evidence="2 3">DSM 25964</strain>
    </source>
</reference>
<dbReference type="GO" id="GO:0008641">
    <property type="term" value="F:ubiquitin-like modifier activating enzyme activity"/>
    <property type="evidence" value="ECO:0007669"/>
    <property type="project" value="InterPro"/>
</dbReference>
<sequence length="275" mass="29100">MSWFDTVVYSAEAVGPWKMVSFLELRKAAAMEGLSPAEAEIYCLENGYVPSRYIRSMGTLGPDGQLRLLSSCAAVIGCGGLGGLVGDLLARAGVGRLVFVDGDVFDETNLNRQLLATEELLGKSKARTAAARAMEINGAVEAEGRQCRFDSFTAEGILEGVDLAVDCLDSLTSRRVLFAECASRGIPLVSGAIAGFWGQVGVVLPGDETLTGYLAGESDTGVETETGNPPFTPALVAALECAQAVKLLTGKGTVLAEQLLWIDLADDEFTRLRLR</sequence>
<evidence type="ECO:0000313" key="3">
    <source>
        <dbReference type="Proteomes" id="UP000295066"/>
    </source>
</evidence>
<dbReference type="PANTHER" id="PTHR43267:SF1">
    <property type="entry name" value="TRNA THREONYLCARBAMOYLADENOSINE DEHYDRATASE"/>
    <property type="match status" value="1"/>
</dbReference>
<name>A0A4R8MGJ8_9BACT</name>
<dbReference type="Gene3D" id="3.40.50.720">
    <property type="entry name" value="NAD(P)-binding Rossmann-like Domain"/>
    <property type="match status" value="1"/>
</dbReference>
<dbReference type="AlphaFoldDB" id="A0A4R8MGJ8"/>